<comment type="caution">
    <text evidence="4">The sequence shown here is derived from an EMBL/GenBank/DDBJ whole genome shotgun (WGS) entry which is preliminary data.</text>
</comment>
<gene>
    <name evidence="4" type="ORF">PECAL_2P17410</name>
</gene>
<dbReference type="Pfam" id="PF12796">
    <property type="entry name" value="Ank_2"/>
    <property type="match status" value="2"/>
</dbReference>
<organism evidence="4 5">
    <name type="scientific">Pelagomonas calceolata</name>
    <dbReference type="NCBI Taxonomy" id="35677"/>
    <lineage>
        <taxon>Eukaryota</taxon>
        <taxon>Sar</taxon>
        <taxon>Stramenopiles</taxon>
        <taxon>Ochrophyta</taxon>
        <taxon>Pelagophyceae</taxon>
        <taxon>Pelagomonadales</taxon>
        <taxon>Pelagomonadaceae</taxon>
        <taxon>Pelagomonas</taxon>
    </lineage>
</organism>
<keyword evidence="5" id="KW-1185">Reference proteome</keyword>
<dbReference type="PANTHER" id="PTHR24171">
    <property type="entry name" value="ANKYRIN REPEAT DOMAIN-CONTAINING PROTEIN 39-RELATED"/>
    <property type="match status" value="1"/>
</dbReference>
<evidence type="ECO:0000313" key="5">
    <source>
        <dbReference type="Proteomes" id="UP000789595"/>
    </source>
</evidence>
<dbReference type="OrthoDB" id="426293at2759"/>
<evidence type="ECO:0000256" key="1">
    <source>
        <dbReference type="ARBA" id="ARBA00022737"/>
    </source>
</evidence>
<dbReference type="PROSITE" id="PS50088">
    <property type="entry name" value="ANK_REPEAT"/>
    <property type="match status" value="3"/>
</dbReference>
<protein>
    <submittedName>
        <fullName evidence="4">Uncharacterized protein</fullName>
    </submittedName>
</protein>
<reference evidence="4" key="1">
    <citation type="submission" date="2021-11" db="EMBL/GenBank/DDBJ databases">
        <authorList>
            <consortium name="Genoscope - CEA"/>
            <person name="William W."/>
        </authorList>
    </citation>
    <scope>NUCLEOTIDE SEQUENCE</scope>
</reference>
<feature type="repeat" description="ANK" evidence="3">
    <location>
        <begin position="405"/>
        <end position="437"/>
    </location>
</feature>
<proteinExistence type="predicted"/>
<dbReference type="PROSITE" id="PS50297">
    <property type="entry name" value="ANK_REP_REGION"/>
    <property type="match status" value="2"/>
</dbReference>
<dbReference type="InterPro" id="IPR002110">
    <property type="entry name" value="Ankyrin_rpt"/>
</dbReference>
<sequence length="520" mass="58047">MGAAASVDEAAQPPKPIVLKALPDALEHCLYVDERWPLVLDPTEQASRFLRYQRGCFLLGESQQDMERDHLRRLLVGCLKCGSTMCLAYSSVDTLRGLEAAFEDNYFPRAILDKRQLFREDVWSTLLRPDQGDPEPHEFLPRDDFALVVVVGKGDPRTLELPEDVRDAFSIVAVGETPAKTANKAQDADDALADTLGAREVRRNSPDMVEHAFENEIDDVKRLIEQGFYVDSVDARDNTPLSDAAAQGHSELVTYLLELGADPNSQSDLGRTPLWRAAFGGFSAMCTLLLKSGADPSITNRDFERPFDIASNEETRAVLEAWDEKETQRLLKKREKAMELALQERLKTAAQREAHARDVLRNELIEASVRGDAAQLQKLLDEVVEFATTHKERPRCTANTARDERGGTCLHLAAQHGHVELCAFLLTHHGTIDPPTTQPGDESVAAKVFWTNPNRRDAKGWTPLAVAIFCDQKKCAELLLAHGPAQRVNQTSLDVGPMAWRSPISRRDACTRRRRSDHCK</sequence>
<dbReference type="SMART" id="SM00248">
    <property type="entry name" value="ANK"/>
    <property type="match status" value="4"/>
</dbReference>
<dbReference type="InterPro" id="IPR036770">
    <property type="entry name" value="Ankyrin_rpt-contain_sf"/>
</dbReference>
<feature type="repeat" description="ANK" evidence="3">
    <location>
        <begin position="236"/>
        <end position="268"/>
    </location>
</feature>
<accession>A0A8J2SBN6</accession>
<dbReference type="AlphaFoldDB" id="A0A8J2SBN6"/>
<dbReference type="Proteomes" id="UP000789595">
    <property type="component" value="Unassembled WGS sequence"/>
</dbReference>
<name>A0A8J2SBN6_9STRA</name>
<evidence type="ECO:0000313" key="4">
    <source>
        <dbReference type="EMBL" id="CAH0368668.1"/>
    </source>
</evidence>
<keyword evidence="1" id="KW-0677">Repeat</keyword>
<dbReference type="SUPFAM" id="SSF48403">
    <property type="entry name" value="Ankyrin repeat"/>
    <property type="match status" value="1"/>
</dbReference>
<keyword evidence="2 3" id="KW-0040">ANK repeat</keyword>
<evidence type="ECO:0000256" key="3">
    <source>
        <dbReference type="PROSITE-ProRule" id="PRU00023"/>
    </source>
</evidence>
<dbReference type="Gene3D" id="1.25.40.20">
    <property type="entry name" value="Ankyrin repeat-containing domain"/>
    <property type="match status" value="2"/>
</dbReference>
<feature type="repeat" description="ANK" evidence="3">
    <location>
        <begin position="269"/>
        <end position="301"/>
    </location>
</feature>
<dbReference type="EMBL" id="CAKKNE010000002">
    <property type="protein sequence ID" value="CAH0368668.1"/>
    <property type="molecule type" value="Genomic_DNA"/>
</dbReference>
<evidence type="ECO:0000256" key="2">
    <source>
        <dbReference type="ARBA" id="ARBA00023043"/>
    </source>
</evidence>